<dbReference type="PANTHER" id="PTHR30469:SF11">
    <property type="entry name" value="BLL4320 PROTEIN"/>
    <property type="match status" value="1"/>
</dbReference>
<dbReference type="PANTHER" id="PTHR30469">
    <property type="entry name" value="MULTIDRUG RESISTANCE PROTEIN MDTA"/>
    <property type="match status" value="1"/>
</dbReference>
<dbReference type="RefSeq" id="WP_011396114.1">
    <property type="nucleotide sequence ID" value="NC_007645.1"/>
</dbReference>
<keyword evidence="6" id="KW-1185">Reference proteome</keyword>
<comment type="similarity">
    <text evidence="1">Belongs to the membrane fusion protein (MFP) (TC 8.A.1) family.</text>
</comment>
<evidence type="ECO:0000256" key="2">
    <source>
        <dbReference type="SAM" id="Coils"/>
    </source>
</evidence>
<dbReference type="GO" id="GO:1990281">
    <property type="term" value="C:efflux pump complex"/>
    <property type="evidence" value="ECO:0007669"/>
    <property type="project" value="TreeGrafter"/>
</dbReference>
<proteinExistence type="inferred from homology"/>
<evidence type="ECO:0000259" key="3">
    <source>
        <dbReference type="Pfam" id="PF25954"/>
    </source>
</evidence>
<dbReference type="STRING" id="349521.HCH_02217"/>
<gene>
    <name evidence="5" type="ordered locus">HCH_02217</name>
</gene>
<feature type="domain" description="CusB-like beta-barrel" evidence="3">
    <location>
        <begin position="201"/>
        <end position="274"/>
    </location>
</feature>
<dbReference type="GO" id="GO:0015562">
    <property type="term" value="F:efflux transmembrane transporter activity"/>
    <property type="evidence" value="ECO:0007669"/>
    <property type="project" value="TreeGrafter"/>
</dbReference>
<protein>
    <submittedName>
        <fullName evidence="5">Membrane-fusion protein</fullName>
    </submittedName>
</protein>
<feature type="coiled-coil region" evidence="2">
    <location>
        <begin position="141"/>
        <end position="168"/>
    </location>
</feature>
<dbReference type="SUPFAM" id="SSF111369">
    <property type="entry name" value="HlyD-like secretion proteins"/>
    <property type="match status" value="1"/>
</dbReference>
<accession>Q2SJX9</accession>
<sequence>MAKRMTIMIVVLAVVFGGIFYFLGYLKPKMMGEYFANFQPPPVTVSSESARTERWTPFYSSIGNVIAVQQVTVTSEEAGVIKSMPISSGAKVEAGDLLVQLDTDVDVAEIKGMQASAELAEATYKRDQKLLERNVASSLDFETSRAQLKNAQAQVESQRARINKKSIRAPFKGTLGIRKVNLGEYVQPGTPIVTLQDLSRVYVNFALPEQLFSQVRNGQQVEAKVAAFPERTFNGKVTAIDARVDQQTRNFTIQATFENPDQALRPGMFAEVKLLLGSEREVTTVPATALESKLYGTSVFVISKAPADGQAASEDAQENLVVERRYVETGLSQNNWTEITKGLEPGESVVTAGQLKLQNGSRVKINNKVELR</sequence>
<dbReference type="Gene3D" id="1.10.287.470">
    <property type="entry name" value="Helix hairpin bin"/>
    <property type="match status" value="1"/>
</dbReference>
<name>Q2SJX9_HAHCH</name>
<dbReference type="OrthoDB" id="9806939at2"/>
<dbReference type="InterPro" id="IPR058792">
    <property type="entry name" value="Beta-barrel_RND_2"/>
</dbReference>
<reference evidence="5 6" key="1">
    <citation type="journal article" date="2005" name="Nucleic Acids Res.">
        <title>Genomic blueprint of Hahella chejuensis, a marine microbe producing an algicidal agent.</title>
        <authorList>
            <person name="Jeong H."/>
            <person name="Yim J.H."/>
            <person name="Lee C."/>
            <person name="Choi S.-H."/>
            <person name="Park Y.K."/>
            <person name="Yoon S.H."/>
            <person name="Hur C.-G."/>
            <person name="Kang H.-Y."/>
            <person name="Kim D."/>
            <person name="Lee H.H."/>
            <person name="Park K.H."/>
            <person name="Park S.-H."/>
            <person name="Park H.-S."/>
            <person name="Lee H.K."/>
            <person name="Oh T.K."/>
            <person name="Kim J.F."/>
        </authorList>
    </citation>
    <scope>NUCLEOTIDE SEQUENCE [LARGE SCALE GENOMIC DNA]</scope>
    <source>
        <strain evidence="5 6">KCTC 2396</strain>
    </source>
</reference>
<organism evidence="5 6">
    <name type="scientific">Hahella chejuensis (strain KCTC 2396)</name>
    <dbReference type="NCBI Taxonomy" id="349521"/>
    <lineage>
        <taxon>Bacteria</taxon>
        <taxon>Pseudomonadati</taxon>
        <taxon>Pseudomonadota</taxon>
        <taxon>Gammaproteobacteria</taxon>
        <taxon>Oceanospirillales</taxon>
        <taxon>Hahellaceae</taxon>
        <taxon>Hahella</taxon>
    </lineage>
</organism>
<feature type="domain" description="CzcB-like barrel-sandwich hybrid" evidence="4">
    <location>
        <begin position="71"/>
        <end position="197"/>
    </location>
</feature>
<evidence type="ECO:0000259" key="4">
    <source>
        <dbReference type="Pfam" id="PF25973"/>
    </source>
</evidence>
<evidence type="ECO:0000313" key="5">
    <source>
        <dbReference type="EMBL" id="ABC29045.1"/>
    </source>
</evidence>
<evidence type="ECO:0000313" key="6">
    <source>
        <dbReference type="Proteomes" id="UP000000238"/>
    </source>
</evidence>
<dbReference type="AlphaFoldDB" id="Q2SJX9"/>
<dbReference type="KEGG" id="hch:HCH_02217"/>
<dbReference type="Proteomes" id="UP000000238">
    <property type="component" value="Chromosome"/>
</dbReference>
<dbReference type="Gene3D" id="2.40.420.20">
    <property type="match status" value="1"/>
</dbReference>
<dbReference type="Pfam" id="PF25973">
    <property type="entry name" value="BSH_CzcB"/>
    <property type="match status" value="1"/>
</dbReference>
<dbReference type="HOGENOM" id="CLU_018816_1_2_6"/>
<dbReference type="Gene3D" id="2.40.30.170">
    <property type="match status" value="1"/>
</dbReference>
<dbReference type="Gene3D" id="2.40.50.100">
    <property type="match status" value="1"/>
</dbReference>
<dbReference type="NCBIfam" id="TIGR01730">
    <property type="entry name" value="RND_mfp"/>
    <property type="match status" value="1"/>
</dbReference>
<keyword evidence="2" id="KW-0175">Coiled coil</keyword>
<dbReference type="Pfam" id="PF25954">
    <property type="entry name" value="Beta-barrel_RND_2"/>
    <property type="match status" value="1"/>
</dbReference>
<dbReference type="InterPro" id="IPR058647">
    <property type="entry name" value="BSH_CzcB-like"/>
</dbReference>
<dbReference type="FunFam" id="2.40.30.170:FF:000010">
    <property type="entry name" value="Efflux RND transporter periplasmic adaptor subunit"/>
    <property type="match status" value="1"/>
</dbReference>
<dbReference type="EMBL" id="CP000155">
    <property type="protein sequence ID" value="ABC29045.1"/>
    <property type="molecule type" value="Genomic_DNA"/>
</dbReference>
<dbReference type="eggNOG" id="COG0845">
    <property type="taxonomic scope" value="Bacteria"/>
</dbReference>
<dbReference type="InterPro" id="IPR006143">
    <property type="entry name" value="RND_pump_MFP"/>
</dbReference>
<evidence type="ECO:0000256" key="1">
    <source>
        <dbReference type="ARBA" id="ARBA00009477"/>
    </source>
</evidence>